<keyword evidence="2" id="KW-1185">Reference proteome</keyword>
<gene>
    <name evidence="1" type="ORF">A4S02_10580</name>
</gene>
<dbReference type="KEGG" id="aasc:A4S02_10580"/>
<dbReference type="Gene3D" id="3.40.50.2020">
    <property type="match status" value="1"/>
</dbReference>
<dbReference type="InterPro" id="IPR000836">
    <property type="entry name" value="PRTase_dom"/>
</dbReference>
<accession>A0A1D8QXT2</accession>
<evidence type="ECO:0008006" key="3">
    <source>
        <dbReference type="Google" id="ProtNLM"/>
    </source>
</evidence>
<dbReference type="SUPFAM" id="SSF53271">
    <property type="entry name" value="PRTase-like"/>
    <property type="match status" value="1"/>
</dbReference>
<name>A0A1D8QXT2_9PROT</name>
<dbReference type="EMBL" id="CP015164">
    <property type="protein sequence ID" value="AOW47136.1"/>
    <property type="molecule type" value="Genomic_DNA"/>
</dbReference>
<reference evidence="2" key="1">
    <citation type="submission" date="2016-04" db="EMBL/GenBank/DDBJ databases">
        <authorList>
            <person name="Jeon C.O."/>
            <person name="Cho G.Y."/>
            <person name="Jeong H.I."/>
            <person name="Kim K.H."/>
        </authorList>
    </citation>
    <scope>NUCLEOTIDE SEQUENCE [LARGE SCALE GENOMIC DNA]</scope>
    <source>
        <strain evidence="2">LMG 1590</strain>
    </source>
</reference>
<proteinExistence type="predicted"/>
<evidence type="ECO:0000313" key="2">
    <source>
        <dbReference type="Proteomes" id="UP000175973"/>
    </source>
</evidence>
<dbReference type="AlphaFoldDB" id="A0A1D8QXT2"/>
<sequence>MSGFVYCKDPDVNCAKSIGDVDAAFCAVDKFIDASALEKISQNLCGITTYVVAPAKPPDARRNVLALTFAAIIAQELGLELADNIFQYPRAKRDRNGNFVFRIANAPEFFGDIVANADYVVVDDVLTYGGTLAGLRAYIECNGGRVICMSTLAGNPPGEEQIAVTPSSIASLSRMEGGKLNEFFLEVLGYGLDCFTEREAGKLRSLLQKEWKKNFSLDFLRKRILRERHEAATG</sequence>
<dbReference type="CDD" id="cd06223">
    <property type="entry name" value="PRTases_typeI"/>
    <property type="match status" value="1"/>
</dbReference>
<protein>
    <recommendedName>
        <fullName evidence="3">Phosphoribosyltransferase domain-containing protein</fullName>
    </recommendedName>
</protein>
<dbReference type="InterPro" id="IPR029057">
    <property type="entry name" value="PRTase-like"/>
</dbReference>
<dbReference type="Proteomes" id="UP000175973">
    <property type="component" value="Chromosome"/>
</dbReference>
<evidence type="ECO:0000313" key="1">
    <source>
        <dbReference type="EMBL" id="AOW47136.1"/>
    </source>
</evidence>
<organism evidence="1 2">
    <name type="scientific">Acetobacter ascendens</name>
    <dbReference type="NCBI Taxonomy" id="481146"/>
    <lineage>
        <taxon>Bacteria</taxon>
        <taxon>Pseudomonadati</taxon>
        <taxon>Pseudomonadota</taxon>
        <taxon>Alphaproteobacteria</taxon>
        <taxon>Acetobacterales</taxon>
        <taxon>Acetobacteraceae</taxon>
        <taxon>Acetobacter</taxon>
    </lineage>
</organism>